<sequence length="204" mass="23611">MNYFNKKIDQLSKLLDKNIQICNVLKTLSLQGGGDKIECSDELNKIYDNILLTKKTSILTLPLLQEFYSNNLSEFNFLNLDYQTIISLFQEIVDSNGIIQKSAFLNLCNKQQPDMNEIAFKIVRDGDYTYTSPEQLDEIKKYLEKSKSIIKMINERIKNGEVFINPKCETTAGKECLEEIEKSLKGIDLNLNFKYVIIFNFGKY</sequence>
<dbReference type="EMBL" id="CABVLZ010000004">
    <property type="protein sequence ID" value="VVU95284.1"/>
    <property type="molecule type" value="Genomic_DNA"/>
</dbReference>
<gene>
    <name evidence="1" type="ORF">CPAV1605_1032</name>
</gene>
<evidence type="ECO:0000313" key="1">
    <source>
        <dbReference type="EMBL" id="VVU95284.1"/>
    </source>
</evidence>
<name>A0A5E8CKN7_9ZZZZ</name>
<reference evidence="1" key="1">
    <citation type="submission" date="2019-09" db="EMBL/GenBank/DDBJ databases">
        <authorList>
            <person name="Needham M D."/>
        </authorList>
    </citation>
    <scope>NUCLEOTIDE SEQUENCE</scope>
</reference>
<accession>A0A5E8CKN7</accession>
<dbReference type="AlphaFoldDB" id="A0A5E8CKN7"/>
<protein>
    <submittedName>
        <fullName evidence="1">Uncharacterized protein</fullName>
    </submittedName>
</protein>
<proteinExistence type="predicted"/>
<organism evidence="1">
    <name type="scientific">seawater metagenome</name>
    <dbReference type="NCBI Taxonomy" id="1561972"/>
    <lineage>
        <taxon>unclassified sequences</taxon>
        <taxon>metagenomes</taxon>
        <taxon>ecological metagenomes</taxon>
    </lineage>
</organism>